<sequence length="142" mass="15661">MAWVDLLPKSAGSGGGAGHLNMPEILDAIVAPGGGGASSPGFILYNFRVSVFRSVSVWSIWISDTMLISDLARVSTLNFDETHPADRSEMQTRTIPATHLRNVCHLKLFKPLVHCLDCQLDAMVLFLRYTFKNPENISIINF</sequence>
<organism evidence="1 2">
    <name type="scientific">Desulfobacter postgatei 2ac9</name>
    <dbReference type="NCBI Taxonomy" id="879212"/>
    <lineage>
        <taxon>Bacteria</taxon>
        <taxon>Pseudomonadati</taxon>
        <taxon>Thermodesulfobacteriota</taxon>
        <taxon>Desulfobacteria</taxon>
        <taxon>Desulfobacterales</taxon>
        <taxon>Desulfobacteraceae</taxon>
        <taxon>Desulfobacter</taxon>
    </lineage>
</organism>
<gene>
    <name evidence="1" type="ORF">DespoDRAFT_01053</name>
</gene>
<reference evidence="1 2" key="2">
    <citation type="submission" date="2012-02" db="EMBL/GenBank/DDBJ databases">
        <title>Improved High-Quality Draft sequence of Desulfobacter postgatei 2ac9.</title>
        <authorList>
            <consortium name="US DOE Joint Genome Institute"/>
            <person name="Lucas S."/>
            <person name="Han J."/>
            <person name="Lapidus A."/>
            <person name="Cheng J.-F."/>
            <person name="Goodwin L."/>
            <person name="Pitluck S."/>
            <person name="Peters L."/>
            <person name="Ovchinnikova G."/>
            <person name="Held B."/>
            <person name="Detter J.C."/>
            <person name="Han C."/>
            <person name="Tapia R."/>
            <person name="Land M."/>
            <person name="Hauser L."/>
            <person name="Kyrpides N."/>
            <person name="Ivanova N."/>
            <person name="Pagani I."/>
            <person name="Orellana R."/>
            <person name="Lovley D."/>
            <person name="Woyke T."/>
        </authorList>
    </citation>
    <scope>NUCLEOTIDE SEQUENCE [LARGE SCALE GENOMIC DNA]</scope>
    <source>
        <strain evidence="1 2">2ac9</strain>
    </source>
</reference>
<dbReference type="HOGENOM" id="CLU_1812690_0_0_7"/>
<proteinExistence type="predicted"/>
<evidence type="ECO:0000313" key="2">
    <source>
        <dbReference type="Proteomes" id="UP000005778"/>
    </source>
</evidence>
<evidence type="ECO:0000313" key="1">
    <source>
        <dbReference type="EMBL" id="EIM63024.1"/>
    </source>
</evidence>
<protein>
    <submittedName>
        <fullName evidence="1">Uncharacterized protein</fullName>
    </submittedName>
</protein>
<name>I5B0L1_9BACT</name>
<dbReference type="STRING" id="879212.DespoDRAFT_01053"/>
<reference evidence="1 2" key="1">
    <citation type="submission" date="2011-09" db="EMBL/GenBank/DDBJ databases">
        <authorList>
            <consortium name="US DOE Joint Genome Institute (JGI-PGF)"/>
            <person name="Lucas S."/>
            <person name="Han J."/>
            <person name="Lapidus A."/>
            <person name="Cheng J.-F."/>
            <person name="Goodwin L."/>
            <person name="Pitluck S."/>
            <person name="Peters L."/>
            <person name="Land M.L."/>
            <person name="Hauser L."/>
            <person name="Orellana R."/>
            <person name="Lovley D."/>
            <person name="Woyke T.J."/>
        </authorList>
    </citation>
    <scope>NUCLEOTIDE SEQUENCE [LARGE SCALE GENOMIC DNA]</scope>
    <source>
        <strain evidence="1 2">2ac9</strain>
    </source>
</reference>
<accession>I5B0L1</accession>
<dbReference type="EMBL" id="CM001488">
    <property type="protein sequence ID" value="EIM63024.1"/>
    <property type="molecule type" value="Genomic_DNA"/>
</dbReference>
<dbReference type="Proteomes" id="UP000005778">
    <property type="component" value="Chromosome"/>
</dbReference>
<keyword evidence="2" id="KW-1185">Reference proteome</keyword>
<dbReference type="AlphaFoldDB" id="I5B0L1"/>